<evidence type="ECO:0000313" key="7">
    <source>
        <dbReference type="Proteomes" id="UP000229307"/>
    </source>
</evidence>
<dbReference type="SUPFAM" id="SSF52172">
    <property type="entry name" value="CheY-like"/>
    <property type="match status" value="1"/>
</dbReference>
<dbReference type="Proteomes" id="UP000229307">
    <property type="component" value="Unassembled WGS sequence"/>
</dbReference>
<reference evidence="7" key="1">
    <citation type="submission" date="2017-09" db="EMBL/GenBank/DDBJ databases">
        <title>Depth-based differentiation of microbial function through sediment-hosted aquifers and enrichment of novel symbionts in the deep terrestrial subsurface.</title>
        <authorList>
            <person name="Probst A.J."/>
            <person name="Ladd B."/>
            <person name="Jarett J.K."/>
            <person name="Geller-Mcgrath D.E."/>
            <person name="Sieber C.M.K."/>
            <person name="Emerson J.B."/>
            <person name="Anantharaman K."/>
            <person name="Thomas B.C."/>
            <person name="Malmstrom R."/>
            <person name="Stieglmeier M."/>
            <person name="Klingl A."/>
            <person name="Woyke T."/>
            <person name="Ryan C.M."/>
            <person name="Banfield J.F."/>
        </authorList>
    </citation>
    <scope>NUCLEOTIDE SEQUENCE [LARGE SCALE GENOMIC DNA]</scope>
</reference>
<name>A0A2M7S847_9BACT</name>
<sequence>MNAATYGKQIEALSRIGKMMTSNMCLDDILNSIVSITAEVMNSRICSLLLLNGKKELAICATQSISEEYRKKNSIRLGEGIAGRAAKENRPVAVLDVKKDRHYINHDIAEKEGLCSLLSVPLSVKGKVIGVLNCYTDSPHEFTEEEINLLSTIANQAAVVIENAQLMLKSREIQEELETRKIIDRAKGILMRQGLTEEEAFRRIQKKSMDIRKSMKEVAEAIILATELEKV</sequence>
<comment type="caution">
    <text evidence="6">The sequence shown here is derived from an EMBL/GenBank/DDBJ whole genome shotgun (WGS) entry which is preliminary data.</text>
</comment>
<keyword evidence="3" id="KW-0805">Transcription regulation</keyword>
<dbReference type="InterPro" id="IPR029016">
    <property type="entry name" value="GAF-like_dom_sf"/>
</dbReference>
<dbReference type="EMBL" id="PFMR01000242">
    <property type="protein sequence ID" value="PIZ15677.1"/>
    <property type="molecule type" value="Genomic_DNA"/>
</dbReference>
<evidence type="ECO:0000256" key="2">
    <source>
        <dbReference type="ARBA" id="ARBA00022777"/>
    </source>
</evidence>
<dbReference type="Gene3D" id="1.10.10.10">
    <property type="entry name" value="Winged helix-like DNA-binding domain superfamily/Winged helix DNA-binding domain"/>
    <property type="match status" value="1"/>
</dbReference>
<evidence type="ECO:0000313" key="6">
    <source>
        <dbReference type="EMBL" id="PIZ15677.1"/>
    </source>
</evidence>
<keyword evidence="4" id="KW-0804">Transcription</keyword>
<dbReference type="SUPFAM" id="SSF55781">
    <property type="entry name" value="GAF domain-like"/>
    <property type="match status" value="1"/>
</dbReference>
<dbReference type="InterPro" id="IPR036388">
    <property type="entry name" value="WH-like_DNA-bd_sf"/>
</dbReference>
<evidence type="ECO:0000256" key="1">
    <source>
        <dbReference type="ARBA" id="ARBA00022679"/>
    </source>
</evidence>
<dbReference type="InterPro" id="IPR003018">
    <property type="entry name" value="GAF"/>
</dbReference>
<dbReference type="SMART" id="SM00065">
    <property type="entry name" value="GAF"/>
    <property type="match status" value="1"/>
</dbReference>
<evidence type="ECO:0000259" key="5">
    <source>
        <dbReference type="PROSITE" id="PS50921"/>
    </source>
</evidence>
<dbReference type="AlphaFoldDB" id="A0A2M7S847"/>
<evidence type="ECO:0000256" key="4">
    <source>
        <dbReference type="ARBA" id="ARBA00023163"/>
    </source>
</evidence>
<dbReference type="Pfam" id="PF03861">
    <property type="entry name" value="ANTAR"/>
    <property type="match status" value="1"/>
</dbReference>
<keyword evidence="2 6" id="KW-0418">Kinase</keyword>
<feature type="domain" description="ANTAR" evidence="5">
    <location>
        <begin position="163"/>
        <end position="223"/>
    </location>
</feature>
<dbReference type="InterPro" id="IPR011006">
    <property type="entry name" value="CheY-like_superfamily"/>
</dbReference>
<dbReference type="Gene3D" id="3.30.450.40">
    <property type="match status" value="1"/>
</dbReference>
<gene>
    <name evidence="6" type="ORF">COY52_09095</name>
</gene>
<dbReference type="GO" id="GO:0016301">
    <property type="term" value="F:kinase activity"/>
    <property type="evidence" value="ECO:0007669"/>
    <property type="project" value="UniProtKB-KW"/>
</dbReference>
<dbReference type="Pfam" id="PF13185">
    <property type="entry name" value="GAF_2"/>
    <property type="match status" value="1"/>
</dbReference>
<proteinExistence type="predicted"/>
<organism evidence="6 7">
    <name type="scientific">Candidatus Desantisbacteria bacterium CG_4_10_14_0_8_um_filter_48_22</name>
    <dbReference type="NCBI Taxonomy" id="1974543"/>
    <lineage>
        <taxon>Bacteria</taxon>
        <taxon>Candidatus Desantisiibacteriota</taxon>
    </lineage>
</organism>
<protein>
    <submittedName>
        <fullName evidence="6">Histidine kinase</fullName>
    </submittedName>
</protein>
<accession>A0A2M7S847</accession>
<keyword evidence="1" id="KW-0808">Transferase</keyword>
<dbReference type="GO" id="GO:0003723">
    <property type="term" value="F:RNA binding"/>
    <property type="evidence" value="ECO:0007669"/>
    <property type="project" value="InterPro"/>
</dbReference>
<dbReference type="PROSITE" id="PS50921">
    <property type="entry name" value="ANTAR"/>
    <property type="match status" value="1"/>
</dbReference>
<dbReference type="InterPro" id="IPR005561">
    <property type="entry name" value="ANTAR"/>
</dbReference>
<dbReference type="SMART" id="SM01012">
    <property type="entry name" value="ANTAR"/>
    <property type="match status" value="1"/>
</dbReference>
<evidence type="ECO:0000256" key="3">
    <source>
        <dbReference type="ARBA" id="ARBA00023015"/>
    </source>
</evidence>